<proteinExistence type="predicted"/>
<feature type="compositionally biased region" description="Basic and acidic residues" evidence="1">
    <location>
        <begin position="82"/>
        <end position="92"/>
    </location>
</feature>
<reference evidence="2" key="1">
    <citation type="submission" date="2015-03" db="EMBL/GenBank/DDBJ databases">
        <title>MIGS Cultured Bacterial/Archaeal sample from Brevibacillus laterosporus.</title>
        <authorList>
            <person name="Zeng D."/>
            <person name="Zhu L."/>
            <person name="Dong G."/>
            <person name="Ye W."/>
            <person name="Ren D."/>
            <person name="Wu L."/>
            <person name="Xu J."/>
            <person name="Li G."/>
            <person name="Guo L."/>
        </authorList>
    </citation>
    <scope>NUCLEOTIDE SEQUENCE</scope>
    <source>
        <strain evidence="2">B9</strain>
        <plasmid evidence="2">unnamed2</plasmid>
    </source>
</reference>
<dbReference type="AlphaFoldDB" id="A0A0F7C1L9"/>
<dbReference type="Pfam" id="PF19776">
    <property type="entry name" value="DUF6262"/>
    <property type="match status" value="1"/>
</dbReference>
<name>A0A0F7C1L9_BRELA</name>
<dbReference type="InterPro" id="IPR046229">
    <property type="entry name" value="TnpC-like"/>
</dbReference>
<sequence>MEGKHPRNTEGVKLHAIRKSQEASRKVDESIQRLIKSKAKINFNSVSTDSGVSKAFLYNNRPIRNRIEMLRKQQEGLPSPQDIKRNMTDASKDSLIAAKSKRIKELEDENKR</sequence>
<protein>
    <submittedName>
        <fullName evidence="2">Transposase</fullName>
    </submittedName>
</protein>
<keyword evidence="2" id="KW-0614">Plasmid</keyword>
<organism evidence="2">
    <name type="scientific">Brevibacillus laterosporus</name>
    <name type="common">Bacillus laterosporus</name>
    <dbReference type="NCBI Taxonomy" id="1465"/>
    <lineage>
        <taxon>Bacteria</taxon>
        <taxon>Bacillati</taxon>
        <taxon>Bacillota</taxon>
        <taxon>Bacilli</taxon>
        <taxon>Bacillales</taxon>
        <taxon>Paenibacillaceae</taxon>
        <taxon>Brevibacillus</taxon>
    </lineage>
</organism>
<feature type="region of interest" description="Disordered" evidence="1">
    <location>
        <begin position="1"/>
        <end position="27"/>
    </location>
</feature>
<evidence type="ECO:0000313" key="2">
    <source>
        <dbReference type="EMBL" id="AKF95794.1"/>
    </source>
</evidence>
<accession>A0A0F7C1L9</accession>
<gene>
    <name evidence="2" type="ORF">EX87_19460</name>
</gene>
<geneLocation type="plasmid" evidence="2">
    <name>unnamed2</name>
</geneLocation>
<feature type="region of interest" description="Disordered" evidence="1">
    <location>
        <begin position="72"/>
        <end position="97"/>
    </location>
</feature>
<dbReference type="EMBL" id="CP011076">
    <property type="protein sequence ID" value="AKF95794.1"/>
    <property type="molecule type" value="Genomic_DNA"/>
</dbReference>
<dbReference type="RefSeq" id="WP_051870622.1">
    <property type="nucleotide sequence ID" value="NZ_CP011076.1"/>
</dbReference>
<evidence type="ECO:0000256" key="1">
    <source>
        <dbReference type="SAM" id="MobiDB-lite"/>
    </source>
</evidence>